<dbReference type="Proteomes" id="UP000007590">
    <property type="component" value="Chromosome"/>
</dbReference>
<keyword evidence="3" id="KW-1185">Reference proteome</keyword>
<dbReference type="EMBL" id="CP003349">
    <property type="protein sequence ID" value="AFD07201.1"/>
    <property type="molecule type" value="Genomic_DNA"/>
</dbReference>
<gene>
    <name evidence="2" type="ordered locus">Solca_2148</name>
</gene>
<reference evidence="2" key="1">
    <citation type="submission" date="2012-02" db="EMBL/GenBank/DDBJ databases">
        <title>The complete genome of Solitalea canadensis DSM 3403.</title>
        <authorList>
            <consortium name="US DOE Joint Genome Institute (JGI-PGF)"/>
            <person name="Lucas S."/>
            <person name="Copeland A."/>
            <person name="Lapidus A."/>
            <person name="Glavina del Rio T."/>
            <person name="Dalin E."/>
            <person name="Tice H."/>
            <person name="Bruce D."/>
            <person name="Goodwin L."/>
            <person name="Pitluck S."/>
            <person name="Peters L."/>
            <person name="Ovchinnikova G."/>
            <person name="Lu M."/>
            <person name="Kyrpides N."/>
            <person name="Mavromatis K."/>
            <person name="Ivanova N."/>
            <person name="Brettin T."/>
            <person name="Detter J.C."/>
            <person name="Han C."/>
            <person name="Larimer F."/>
            <person name="Land M."/>
            <person name="Hauser L."/>
            <person name="Markowitz V."/>
            <person name="Cheng J.-F."/>
            <person name="Hugenholtz P."/>
            <person name="Woyke T."/>
            <person name="Wu D."/>
            <person name="Spring S."/>
            <person name="Schroeder M."/>
            <person name="Kopitz M."/>
            <person name="Brambilla E."/>
            <person name="Klenk H.-P."/>
            <person name="Eisen J.A."/>
        </authorList>
    </citation>
    <scope>NUCLEOTIDE SEQUENCE</scope>
    <source>
        <strain evidence="2">DSM 3403</strain>
    </source>
</reference>
<feature type="coiled-coil region" evidence="1">
    <location>
        <begin position="692"/>
        <end position="749"/>
    </location>
</feature>
<dbReference type="HOGENOM" id="CLU_260762_0_0_10"/>
<dbReference type="eggNOG" id="COG3291">
    <property type="taxonomic scope" value="Bacteria"/>
</dbReference>
<accession>H8KU89</accession>
<organism evidence="2 3">
    <name type="scientific">Solitalea canadensis (strain ATCC 29591 / DSM 3403 / JCM 21819 / LMG 8368 / NBRC 15130 / NCIMB 12057 / USAM 9D)</name>
    <name type="common">Flexibacter canadensis</name>
    <dbReference type="NCBI Taxonomy" id="929556"/>
    <lineage>
        <taxon>Bacteria</taxon>
        <taxon>Pseudomonadati</taxon>
        <taxon>Bacteroidota</taxon>
        <taxon>Sphingobacteriia</taxon>
        <taxon>Sphingobacteriales</taxon>
        <taxon>Sphingobacteriaceae</taxon>
        <taxon>Solitalea</taxon>
    </lineage>
</organism>
<dbReference type="KEGG" id="scn:Solca_2148"/>
<sequence length="1250" mass="140531">MGMQTSFPVFDADQVLTNNHLNDLRKYLDEQNRLTRSKLIGSGIVCGLEITVSSSAIKISKGCGLTSQGFLITLCDSEYTHCIPYTAPEFPEDFDFISQCGNGVPGSVPFYKPGFTEPMLQLISAKELEGLSTEIKNTAVALSAMSVQTLSELAVVLFLEAEQIKLKNCDTNDCNDKGSRMDFEPKVLLVQKAVLDRINADSKGQVTKNNLPHVELKRYNVPVRNLLTTSAVLAAFADITNDATIDKIDEALNSSFTNYSYLLDEQGGNPFGGVGNTLKSIRQKIVTTNPLFIQYFYDFLDDLIKAYYEFREKAYYVYSECCMDEMRFPLHLMLGEATVNTLPGKQSAYREFFIYSPLFDAQNYRLGEVRFLFARLKLLIQNFSTDDATLFEKRVIKITPSNLGKSHLSERCIPYYYNVIGGANQPALFKFWNYKKTLHGEADYNLSYKSNEYADPTNLLVRDPLLFDIEKYNFFRVEGHIGKQVGVALPGIINIKQEYNLPAEVIALSADYIGAILKGEEPQCVIQDLEADYRIIIAEFICKLHDAFCSIYRFDFSPKPLELVAVRSKAKAVAAAATNEEDEDLEVNELIGKTDFDGLAVNHPVLSRLVSEAHITKNYVKGSSILRICGVRKGSIGDIYLSNISDNIFTNPISLNTKIRAASLYFRFFELIDSIESMFKILLNNELSELNLTEFKNAYIRYEKEVKNLAKQLRVITDKVQVFLSTCIVEKLEALKDEYRRRMNQYALARKFNNYFKAHGGIEHKAGVSKGGTFILVYYEETRNRRFDISALFVNKNLGRLMLAKHPDLLARDVPDAELKAATEELQTAVEFKCPEQFTFLTNAVKDYLKTDINIPEASREALLAALRKAPERPGFSFASGTVIADFYVPYICCSDCTPVSYVLQPPEPLPLSVFADQPICNTEGTSYSVRLEVSGGTGPYTFIVNNVEQTNNTIVLASGSPDTKVTVKDAAGKTAEIVIKSHTCQPPCNLPCDGNSQACRYILWVAKPVGTRIVHETRGAKLRLVDENNQETVINLMPVFKEVFESVHNVILATNFDSIFKALTEKINNVIPAKFIGNNKPMFTYDAENQLWIIDKFDCHEVTLTLEVFMSFSDEQLILNIIYDKDGVTIVDTQRQTKVIVPPFGCVQVNKCTGKVVNKCNETLKIDEIKGSQVEFNQPFFNFSTKPIFDKYFWYFHTGIPLYSDQVAPQKVQLLPSQEQPTVRVIGIKSSNGCFALLETKVALDIIVG</sequence>
<keyword evidence="1" id="KW-0175">Coiled coil</keyword>
<proteinExistence type="predicted"/>
<protein>
    <submittedName>
        <fullName evidence="2">Uncharacterized protein</fullName>
    </submittedName>
</protein>
<evidence type="ECO:0000256" key="1">
    <source>
        <dbReference type="SAM" id="Coils"/>
    </source>
</evidence>
<evidence type="ECO:0000313" key="3">
    <source>
        <dbReference type="Proteomes" id="UP000007590"/>
    </source>
</evidence>
<dbReference type="AlphaFoldDB" id="H8KU89"/>
<name>H8KU89_SOLCM</name>
<evidence type="ECO:0000313" key="2">
    <source>
        <dbReference type="EMBL" id="AFD07201.1"/>
    </source>
</evidence>
<dbReference type="STRING" id="929556.Solca_2148"/>